<dbReference type="PANTHER" id="PTHR44942:SF4">
    <property type="entry name" value="METHYLTRANSFERASE TYPE 11 DOMAIN-CONTAINING PROTEIN"/>
    <property type="match status" value="1"/>
</dbReference>
<gene>
    <name evidence="5" type="ORF">GGX14DRAFT_451572</name>
</gene>
<feature type="domain" description="Methyltransferase type 11" evidence="4">
    <location>
        <begin position="49"/>
        <end position="154"/>
    </location>
</feature>
<reference evidence="5" key="1">
    <citation type="submission" date="2023-03" db="EMBL/GenBank/DDBJ databases">
        <title>Massive genome expansion in bonnet fungi (Mycena s.s.) driven by repeated elements and novel gene families across ecological guilds.</title>
        <authorList>
            <consortium name="Lawrence Berkeley National Laboratory"/>
            <person name="Harder C.B."/>
            <person name="Miyauchi S."/>
            <person name="Viragh M."/>
            <person name="Kuo A."/>
            <person name="Thoen E."/>
            <person name="Andreopoulos B."/>
            <person name="Lu D."/>
            <person name="Skrede I."/>
            <person name="Drula E."/>
            <person name="Henrissat B."/>
            <person name="Morin E."/>
            <person name="Kohler A."/>
            <person name="Barry K."/>
            <person name="LaButti K."/>
            <person name="Morin E."/>
            <person name="Salamov A."/>
            <person name="Lipzen A."/>
            <person name="Mereny Z."/>
            <person name="Hegedus B."/>
            <person name="Baldrian P."/>
            <person name="Stursova M."/>
            <person name="Weitz H."/>
            <person name="Taylor A."/>
            <person name="Grigoriev I.V."/>
            <person name="Nagy L.G."/>
            <person name="Martin F."/>
            <person name="Kauserud H."/>
        </authorList>
    </citation>
    <scope>NUCLEOTIDE SEQUENCE</scope>
    <source>
        <strain evidence="5">9144</strain>
    </source>
</reference>
<dbReference type="PANTHER" id="PTHR44942">
    <property type="entry name" value="METHYLTRANSF_11 DOMAIN-CONTAINING PROTEIN"/>
    <property type="match status" value="1"/>
</dbReference>
<evidence type="ECO:0000313" key="6">
    <source>
        <dbReference type="Proteomes" id="UP001219525"/>
    </source>
</evidence>
<dbReference type="CDD" id="cd02440">
    <property type="entry name" value="AdoMet_MTases"/>
    <property type="match status" value="1"/>
</dbReference>
<dbReference type="Pfam" id="PF08241">
    <property type="entry name" value="Methyltransf_11"/>
    <property type="match status" value="1"/>
</dbReference>
<dbReference type="InterPro" id="IPR029063">
    <property type="entry name" value="SAM-dependent_MTases_sf"/>
</dbReference>
<name>A0AAD6YFA3_9AGAR</name>
<dbReference type="EMBL" id="JARJCW010000029">
    <property type="protein sequence ID" value="KAJ7210181.1"/>
    <property type="molecule type" value="Genomic_DNA"/>
</dbReference>
<dbReference type="AlphaFoldDB" id="A0AAD6YFA3"/>
<dbReference type="InterPro" id="IPR051052">
    <property type="entry name" value="Diverse_substrate_MTase"/>
</dbReference>
<dbReference type="Gene3D" id="3.40.50.150">
    <property type="entry name" value="Vaccinia Virus protein VP39"/>
    <property type="match status" value="1"/>
</dbReference>
<keyword evidence="6" id="KW-1185">Reference proteome</keyword>
<evidence type="ECO:0000313" key="5">
    <source>
        <dbReference type="EMBL" id="KAJ7210181.1"/>
    </source>
</evidence>
<evidence type="ECO:0000256" key="3">
    <source>
        <dbReference type="ARBA" id="ARBA00022679"/>
    </source>
</evidence>
<sequence>MATFAQTSYDSANYAASRPTYPRLLYDVVLQFHKEGQANGGSDRWNRAVDLGCGTGLSFTVIGQESILNDDHEGFQTVIAVDPSSNMVQVAKESLPEHFQSRVELRRSTAENLSFVQDGTVDLVTAAQSAHWFDWNRVWPELQRILKPGGTFAFWGYSGLRLTRHPELTPLLTAYSQGTDPATSLGPHWEPGRRILDNHFLDIVAPALGWADLTRVFYTGTHYPALAEPPHESKDVIIRKRMTWGGGFAGYLSTYSALHRYHDAFPADRERVDGDIATRFRRTLMEAAGNPEETALVEVEWPLALVMVRKT</sequence>
<evidence type="ECO:0000259" key="4">
    <source>
        <dbReference type="Pfam" id="PF08241"/>
    </source>
</evidence>
<dbReference type="Proteomes" id="UP001219525">
    <property type="component" value="Unassembled WGS sequence"/>
</dbReference>
<protein>
    <submittedName>
        <fullName evidence="5">S-adenosyl-L-methionine-dependent methyltransferase</fullName>
    </submittedName>
</protein>
<dbReference type="GO" id="GO:0008757">
    <property type="term" value="F:S-adenosylmethionine-dependent methyltransferase activity"/>
    <property type="evidence" value="ECO:0007669"/>
    <property type="project" value="InterPro"/>
</dbReference>
<proteinExistence type="inferred from homology"/>
<dbReference type="InterPro" id="IPR013216">
    <property type="entry name" value="Methyltransf_11"/>
</dbReference>
<keyword evidence="3" id="KW-0808">Transferase</keyword>
<dbReference type="GO" id="GO:0032259">
    <property type="term" value="P:methylation"/>
    <property type="evidence" value="ECO:0007669"/>
    <property type="project" value="UniProtKB-KW"/>
</dbReference>
<keyword evidence="2 5" id="KW-0489">Methyltransferase</keyword>
<dbReference type="SUPFAM" id="SSF53335">
    <property type="entry name" value="S-adenosyl-L-methionine-dependent methyltransferases"/>
    <property type="match status" value="1"/>
</dbReference>
<accession>A0AAD6YFA3</accession>
<evidence type="ECO:0000256" key="2">
    <source>
        <dbReference type="ARBA" id="ARBA00022603"/>
    </source>
</evidence>
<organism evidence="5 6">
    <name type="scientific">Mycena pura</name>
    <dbReference type="NCBI Taxonomy" id="153505"/>
    <lineage>
        <taxon>Eukaryota</taxon>
        <taxon>Fungi</taxon>
        <taxon>Dikarya</taxon>
        <taxon>Basidiomycota</taxon>
        <taxon>Agaricomycotina</taxon>
        <taxon>Agaricomycetes</taxon>
        <taxon>Agaricomycetidae</taxon>
        <taxon>Agaricales</taxon>
        <taxon>Marasmiineae</taxon>
        <taxon>Mycenaceae</taxon>
        <taxon>Mycena</taxon>
    </lineage>
</organism>
<comment type="similarity">
    <text evidence="1">Belongs to the methyltransferase superfamily.</text>
</comment>
<comment type="caution">
    <text evidence="5">The sequence shown here is derived from an EMBL/GenBank/DDBJ whole genome shotgun (WGS) entry which is preliminary data.</text>
</comment>
<evidence type="ECO:0000256" key="1">
    <source>
        <dbReference type="ARBA" id="ARBA00008361"/>
    </source>
</evidence>